<dbReference type="STRING" id="1797197.A2Y75_07785"/>
<dbReference type="SUPFAM" id="SSF48371">
    <property type="entry name" value="ARM repeat"/>
    <property type="match status" value="1"/>
</dbReference>
<gene>
    <name evidence="1" type="ORF">A2Y75_07785</name>
</gene>
<dbReference type="PANTHER" id="PTHR34070:SF1">
    <property type="entry name" value="DNA ALKYLATION REPAIR PROTEIN"/>
    <property type="match status" value="1"/>
</dbReference>
<name>A0A1F2WSW3_9ACTN</name>
<sequence length="240" mass="28161">MNAQGKEIITNVRDELEKNSDEKTKNSAFRFFKEEVRFYGVKTALVVRIAKQYFKEVKPLGKNQVFSLCEELLKSDYSEESWVAANWAYWMEDEFETADFKTFERWIGRYISNWASCDTLCNHAVGAFIEKYPEYLGGLKGWTQSPNRWMRRAAAVSLIIPAKNGKYLKDIFEIADMLLEDKDDLVQKGYGWMLKEASRRHQKEVFDYVVEHKATMPRTALRYAIEKMPQELRQKAMAKS</sequence>
<organism evidence="1 2">
    <name type="scientific">Candidatus Solincola sediminis</name>
    <dbReference type="NCBI Taxonomy" id="1797199"/>
    <lineage>
        <taxon>Bacteria</taxon>
        <taxon>Bacillati</taxon>
        <taxon>Actinomycetota</taxon>
        <taxon>Candidatus Geothermincolia</taxon>
        <taxon>Candidatus Geothermincolales</taxon>
        <taxon>Candidatus Geothermincolaceae</taxon>
        <taxon>Candidatus Solincola</taxon>
    </lineage>
</organism>
<dbReference type="InterPro" id="IPR014825">
    <property type="entry name" value="DNA_alkylation"/>
</dbReference>
<dbReference type="Proteomes" id="UP000177876">
    <property type="component" value="Unassembled WGS sequence"/>
</dbReference>
<evidence type="ECO:0000313" key="2">
    <source>
        <dbReference type="Proteomes" id="UP000177876"/>
    </source>
</evidence>
<dbReference type="PANTHER" id="PTHR34070">
    <property type="entry name" value="ARMADILLO-TYPE FOLD"/>
    <property type="match status" value="1"/>
</dbReference>
<reference evidence="1 2" key="1">
    <citation type="journal article" date="2016" name="Nat. Commun.">
        <title>Thousands of microbial genomes shed light on interconnected biogeochemical processes in an aquifer system.</title>
        <authorList>
            <person name="Anantharaman K."/>
            <person name="Brown C.T."/>
            <person name="Hug L.A."/>
            <person name="Sharon I."/>
            <person name="Castelle C.J."/>
            <person name="Probst A.J."/>
            <person name="Thomas B.C."/>
            <person name="Singh A."/>
            <person name="Wilkins M.J."/>
            <person name="Karaoz U."/>
            <person name="Brodie E.L."/>
            <person name="Williams K.H."/>
            <person name="Hubbard S.S."/>
            <person name="Banfield J.F."/>
        </authorList>
    </citation>
    <scope>NUCLEOTIDE SEQUENCE [LARGE SCALE GENOMIC DNA]</scope>
</reference>
<accession>A0A1F2WSW3</accession>
<proteinExistence type="predicted"/>
<evidence type="ECO:0000313" key="1">
    <source>
        <dbReference type="EMBL" id="OFW59961.1"/>
    </source>
</evidence>
<comment type="caution">
    <text evidence="1">The sequence shown here is derived from an EMBL/GenBank/DDBJ whole genome shotgun (WGS) entry which is preliminary data.</text>
</comment>
<dbReference type="InterPro" id="IPR016024">
    <property type="entry name" value="ARM-type_fold"/>
</dbReference>
<dbReference type="Gene3D" id="1.25.10.90">
    <property type="match status" value="1"/>
</dbReference>
<protein>
    <submittedName>
        <fullName evidence="1">DNA alkylation repair protein</fullName>
    </submittedName>
</protein>
<dbReference type="EMBL" id="MELK01000008">
    <property type="protein sequence ID" value="OFW59961.1"/>
    <property type="molecule type" value="Genomic_DNA"/>
</dbReference>
<dbReference type="AlphaFoldDB" id="A0A1F2WSW3"/>
<dbReference type="CDD" id="cd06561">
    <property type="entry name" value="AlkD_like"/>
    <property type="match status" value="1"/>
</dbReference>
<dbReference type="Pfam" id="PF08713">
    <property type="entry name" value="DNA_alkylation"/>
    <property type="match status" value="1"/>
</dbReference>